<keyword evidence="5" id="KW-0547">Nucleotide-binding</keyword>
<dbReference type="FunCoup" id="I2H5B5">
    <property type="interactions" value="869"/>
</dbReference>
<dbReference type="GO" id="GO:0000735">
    <property type="term" value="P:removal of nonhomologous ends"/>
    <property type="evidence" value="ECO:0007669"/>
    <property type="project" value="EnsemblFungi"/>
</dbReference>
<evidence type="ECO:0000256" key="2">
    <source>
        <dbReference type="ARBA" id="ARBA00007094"/>
    </source>
</evidence>
<evidence type="ECO:0000256" key="10">
    <source>
        <dbReference type="ARBA" id="ARBA00023242"/>
    </source>
</evidence>
<dbReference type="OrthoDB" id="121051at2759"/>
<dbReference type="Proteomes" id="UP000002866">
    <property type="component" value="Chromosome 6"/>
</dbReference>
<dbReference type="InterPro" id="IPR007696">
    <property type="entry name" value="DNA_mismatch_repair_MutS_core"/>
</dbReference>
<dbReference type="AlphaFoldDB" id="I2H5B5"/>
<evidence type="ECO:0000256" key="9">
    <source>
        <dbReference type="ARBA" id="ARBA00023204"/>
    </source>
</evidence>
<dbReference type="GO" id="GO:0140664">
    <property type="term" value="F:ATP-dependent DNA damage sensor activity"/>
    <property type="evidence" value="ECO:0007669"/>
    <property type="project" value="InterPro"/>
</dbReference>
<dbReference type="Pfam" id="PF00488">
    <property type="entry name" value="MutS_V"/>
    <property type="match status" value="1"/>
</dbReference>
<keyword evidence="8" id="KW-0238">DNA-binding</keyword>
<evidence type="ECO:0000256" key="1">
    <source>
        <dbReference type="ARBA" id="ARBA00004123"/>
    </source>
</evidence>
<dbReference type="RefSeq" id="XP_004181086.1">
    <property type="nucleotide sequence ID" value="XM_004181038.1"/>
</dbReference>
<keyword evidence="9" id="KW-0234">DNA repair</keyword>
<evidence type="ECO:0000256" key="3">
    <source>
        <dbReference type="ARBA" id="ARBA00019000"/>
    </source>
</evidence>
<evidence type="ECO:0000256" key="12">
    <source>
        <dbReference type="SAM" id="MobiDB-lite"/>
    </source>
</evidence>
<evidence type="ECO:0000259" key="13">
    <source>
        <dbReference type="PROSITE" id="PS00486"/>
    </source>
</evidence>
<dbReference type="OMA" id="INMHAAR"/>
<comment type="subcellular location">
    <subcellularLocation>
        <location evidence="1">Nucleus</location>
    </subcellularLocation>
</comment>
<evidence type="ECO:0000256" key="8">
    <source>
        <dbReference type="ARBA" id="ARBA00023125"/>
    </source>
</evidence>
<dbReference type="Pfam" id="PF05192">
    <property type="entry name" value="MutS_III"/>
    <property type="match status" value="1"/>
</dbReference>
<keyword evidence="15" id="KW-1185">Reference proteome</keyword>
<feature type="region of interest" description="Disordered" evidence="12">
    <location>
        <begin position="93"/>
        <end position="132"/>
    </location>
</feature>
<dbReference type="SMART" id="SM00534">
    <property type="entry name" value="MUTSac"/>
    <property type="match status" value="1"/>
</dbReference>
<feature type="domain" description="DNA mismatch repair proteins mutS family" evidence="13">
    <location>
        <begin position="933"/>
        <end position="949"/>
    </location>
</feature>
<dbReference type="GO" id="GO:0000404">
    <property type="term" value="F:heteroduplex DNA loop binding"/>
    <property type="evidence" value="ECO:0007669"/>
    <property type="project" value="EnsemblFungi"/>
</dbReference>
<dbReference type="HOGENOM" id="CLU_002472_3_1_1"/>
<dbReference type="SUPFAM" id="SSF48334">
    <property type="entry name" value="DNA repair protein MutS, domain III"/>
    <property type="match status" value="1"/>
</dbReference>
<dbReference type="GO" id="GO:0032302">
    <property type="term" value="C:MutSbeta complex"/>
    <property type="evidence" value="ECO:0007669"/>
    <property type="project" value="EnsemblFungi"/>
</dbReference>
<dbReference type="SMART" id="SM00533">
    <property type="entry name" value="MUTSd"/>
    <property type="match status" value="1"/>
</dbReference>
<dbReference type="InterPro" id="IPR036187">
    <property type="entry name" value="DNA_mismatch_repair_MutS_sf"/>
</dbReference>
<evidence type="ECO:0000313" key="15">
    <source>
        <dbReference type="Proteomes" id="UP000002866"/>
    </source>
</evidence>
<dbReference type="Gene3D" id="1.10.1420.10">
    <property type="match status" value="2"/>
</dbReference>
<comment type="similarity">
    <text evidence="2">Belongs to the DNA mismatch repair MutS family. MSH3 subfamily.</text>
</comment>
<accession>I2H5B5</accession>
<dbReference type="eggNOG" id="KOG0218">
    <property type="taxonomic scope" value="Eukaryota"/>
</dbReference>
<dbReference type="GO" id="GO:0000403">
    <property type="term" value="F:Y-form DNA binding"/>
    <property type="evidence" value="ECO:0007669"/>
    <property type="project" value="EnsemblFungi"/>
</dbReference>
<dbReference type="PROSITE" id="PS00486">
    <property type="entry name" value="DNA_MISMATCH_REPAIR_2"/>
    <property type="match status" value="1"/>
</dbReference>
<dbReference type="EMBL" id="HE806321">
    <property type="protein sequence ID" value="CCH61567.1"/>
    <property type="molecule type" value="Genomic_DNA"/>
</dbReference>
<dbReference type="Pfam" id="PF01624">
    <property type="entry name" value="MutS_I"/>
    <property type="match status" value="1"/>
</dbReference>
<dbReference type="SUPFAM" id="SSF52540">
    <property type="entry name" value="P-loop containing nucleoside triphosphate hydrolases"/>
    <property type="match status" value="1"/>
</dbReference>
<protein>
    <recommendedName>
        <fullName evidence="3">DNA mismatch repair protein MSH3</fullName>
    </recommendedName>
    <alternativeName>
        <fullName evidence="4">DNA mismatch repair protein msh3</fullName>
    </alternativeName>
    <alternativeName>
        <fullName evidence="11">MutS protein homolog 3</fullName>
    </alternativeName>
</protein>
<dbReference type="InterPro" id="IPR017261">
    <property type="entry name" value="DNA_mismatch_repair_MutS/MSH"/>
</dbReference>
<dbReference type="GeneID" id="14496668"/>
<dbReference type="STRING" id="1071380.I2H5B5"/>
<dbReference type="GO" id="GO:0005524">
    <property type="term" value="F:ATP binding"/>
    <property type="evidence" value="ECO:0007669"/>
    <property type="project" value="UniProtKB-KW"/>
</dbReference>
<dbReference type="SUPFAM" id="SSF55271">
    <property type="entry name" value="DNA repair protein MutS, domain I"/>
    <property type="match status" value="1"/>
</dbReference>
<dbReference type="PANTHER" id="PTHR11361:SF122">
    <property type="entry name" value="DNA MISMATCH REPAIR PROTEIN MSH3"/>
    <property type="match status" value="1"/>
</dbReference>
<evidence type="ECO:0000256" key="7">
    <source>
        <dbReference type="ARBA" id="ARBA00022840"/>
    </source>
</evidence>
<dbReference type="GO" id="GO:0000406">
    <property type="term" value="F:double-strand/single-strand DNA junction binding"/>
    <property type="evidence" value="ECO:0007669"/>
    <property type="project" value="EnsemblFungi"/>
</dbReference>
<dbReference type="InterPro" id="IPR027417">
    <property type="entry name" value="P-loop_NTPase"/>
</dbReference>
<dbReference type="KEGG" id="tbl:TBLA_0F00230"/>
<evidence type="ECO:0000256" key="4">
    <source>
        <dbReference type="ARBA" id="ARBA00022151"/>
    </source>
</evidence>
<dbReference type="Gene3D" id="3.40.50.300">
    <property type="entry name" value="P-loop containing nucleotide triphosphate hydrolases"/>
    <property type="match status" value="1"/>
</dbReference>
<reference evidence="14 15" key="1">
    <citation type="journal article" date="2011" name="Proc. Natl. Acad. Sci. U.S.A.">
        <title>Evolutionary erosion of yeast sex chromosomes by mating-type switching accidents.</title>
        <authorList>
            <person name="Gordon J.L."/>
            <person name="Armisen D."/>
            <person name="Proux-Wera E."/>
            <person name="Oheigeartaigh S.S."/>
            <person name="Byrne K.P."/>
            <person name="Wolfe K.H."/>
        </authorList>
    </citation>
    <scope>NUCLEOTIDE SEQUENCE [LARGE SCALE GENOMIC DNA]</scope>
    <source>
        <strain evidence="15">ATCC 34711 / CBS 6284 / DSM 70876 / NBRC 10599 / NRRL Y-10934 / UCD 77-7</strain>
    </source>
</reference>
<keyword evidence="6" id="KW-0227">DNA damage</keyword>
<dbReference type="InterPro" id="IPR007861">
    <property type="entry name" value="DNA_mismatch_repair_MutS_clamp"/>
</dbReference>
<dbReference type="InterPro" id="IPR000432">
    <property type="entry name" value="DNA_mismatch_repair_MutS_C"/>
</dbReference>
<dbReference type="GO" id="GO:0000710">
    <property type="term" value="P:meiotic mismatch repair"/>
    <property type="evidence" value="ECO:0007669"/>
    <property type="project" value="EnsemblFungi"/>
</dbReference>
<dbReference type="InterPro" id="IPR016151">
    <property type="entry name" value="DNA_mismatch_repair_MutS_N"/>
</dbReference>
<sequence>MSQQPTISKFFKSVKKSNQIISNAKAVRKIEKSTTPSLNVEVIDDEEDEDYTQEKKGFNDDIPKNEVSKSVPIIEDLTNNNCHNIDITEVSGGKLENSNESTSVKNKDDHGTIFNSEIDNKNRKKGTSGSKNLLHSKKREKCSIVIEENPNKKFKLDAPIYKRKSKLSTSAIILNDKSDTYSLATVKSTAKLTAKLTATSKLTPLDQQVKDLKINNMDKVLVIRVGYKYKCFAEDAVKVSNILHIMLVPGKLTIDESNPKDSEHKQYAYCSFPDTRLNVHLERLVRNNLKVGVVEQFETTAIKKLSSTSNKSSVFERRIANTYSKATFGINTPFKCEGKHVIGNLNSIWCISIENISNTLNNYKLFSVNLNSGEIIYDTFEEFPKNPQQLLTRIKYLQPVEIITLKGSLDIKLFEKDTITIINKSEDEYNSIIPNEKLDTFLVENKIEEKTIENSSVILQFLYDYLQQYNNQDILLIKDNYKSFVSTQHMLLSSKTIDTLDIFSNNGSKGSLYWILDHTRTPFGSRTLLDWISRPLLNAEEINDRLDAVECMKNIISQHFFESIGNLLKGMPDLLRALNRIAYGSISKKELYFFLKQFNMLEELLDLHSDFIEREILSSTNSIKSDMIRNIFISINLRIKETSISNLLSMINVSSVLDKSVEKQTLEFFNLNNYDNPDKIIQRQRDIEGIKSELDEELKIIRKQLKRPHLNYKDEKDYLIEVRNSQVKGLPSDWIKISSTKMVGRFQTPNVTKLLERLQYQKDMLQLDCEQEYSRFVDIINKKYPLLRDIINNLGVYDCILALAAVSCNVNYTRPIINDKYQHIIGKNSRNPIVESLDIKYVPNDINITSTNAINIITGPNMGGKSTYIRQVALLVILAQVGSYVPADFLELSIFDNISTRIGAYDDLIRGESTFMIELNEIKEILDTYSSKSLLLLDEVGRGTSTIDGKAISSSLIKYFIETQDCPLIFFTTHYPVQDISSSTIKNYFMDYIEEMKPGETWRSITFLYKLKNGISEGSFGLNVAKLAQINEKILTKAQELSVSMKTTYELNSDLELLMALKRILHQDRLSASEKFSHLLDIDNSDDI</sequence>
<dbReference type="PIRSF" id="PIRSF037677">
    <property type="entry name" value="DNA_mis_repair_Msh6"/>
    <property type="match status" value="1"/>
</dbReference>
<organism evidence="14 15">
    <name type="scientific">Henningerozyma blattae (strain ATCC 34711 / CBS 6284 / DSM 70876 / NBRC 10599 / NRRL Y-10934 / UCD 77-7)</name>
    <name type="common">Yeast</name>
    <name type="synonym">Tetrapisispora blattae</name>
    <dbReference type="NCBI Taxonomy" id="1071380"/>
    <lineage>
        <taxon>Eukaryota</taxon>
        <taxon>Fungi</taxon>
        <taxon>Dikarya</taxon>
        <taxon>Ascomycota</taxon>
        <taxon>Saccharomycotina</taxon>
        <taxon>Saccharomycetes</taxon>
        <taxon>Saccharomycetales</taxon>
        <taxon>Saccharomycetaceae</taxon>
        <taxon>Henningerozyma</taxon>
    </lineage>
</organism>
<dbReference type="Gene3D" id="3.40.1170.10">
    <property type="entry name" value="DNA repair protein MutS, domain I"/>
    <property type="match status" value="1"/>
</dbReference>
<keyword evidence="7" id="KW-0067">ATP-binding</keyword>
<evidence type="ECO:0000256" key="11">
    <source>
        <dbReference type="ARBA" id="ARBA00029792"/>
    </source>
</evidence>
<dbReference type="GO" id="GO:0006312">
    <property type="term" value="P:mitotic recombination"/>
    <property type="evidence" value="ECO:0007669"/>
    <property type="project" value="EnsemblFungi"/>
</dbReference>
<evidence type="ECO:0000256" key="5">
    <source>
        <dbReference type="ARBA" id="ARBA00022741"/>
    </source>
</evidence>
<evidence type="ECO:0000313" key="14">
    <source>
        <dbReference type="EMBL" id="CCH61567.1"/>
    </source>
</evidence>
<dbReference type="GO" id="GO:0043111">
    <property type="term" value="P:replication fork arrest"/>
    <property type="evidence" value="ECO:0007669"/>
    <property type="project" value="EnsemblFungi"/>
</dbReference>
<dbReference type="InParanoid" id="I2H5B5"/>
<dbReference type="InterPro" id="IPR045076">
    <property type="entry name" value="MutS"/>
</dbReference>
<gene>
    <name evidence="14" type="primary">TBLA0F00230</name>
    <name evidence="14" type="ORF">TBLA_0F00230</name>
</gene>
<proteinExistence type="inferred from homology"/>
<dbReference type="InterPro" id="IPR007695">
    <property type="entry name" value="DNA_mismatch_repair_MutS-lik_N"/>
</dbReference>
<dbReference type="Pfam" id="PF05190">
    <property type="entry name" value="MutS_IV"/>
    <property type="match status" value="1"/>
</dbReference>
<keyword evidence="10" id="KW-0539">Nucleus</keyword>
<name>I2H5B5_HENB6</name>
<evidence type="ECO:0000256" key="6">
    <source>
        <dbReference type="ARBA" id="ARBA00022763"/>
    </source>
</evidence>
<dbReference type="PANTHER" id="PTHR11361">
    <property type="entry name" value="DNA MISMATCH REPAIR PROTEIN MUTS FAMILY MEMBER"/>
    <property type="match status" value="1"/>
</dbReference>